<keyword evidence="1" id="KW-0472">Membrane</keyword>
<evidence type="ECO:0008006" key="4">
    <source>
        <dbReference type="Google" id="ProtNLM"/>
    </source>
</evidence>
<keyword evidence="3" id="KW-1185">Reference proteome</keyword>
<dbReference type="RefSeq" id="WP_378537272.1">
    <property type="nucleotide sequence ID" value="NZ_JBHSBH010000015.1"/>
</dbReference>
<gene>
    <name evidence="2" type="ORF">ACFOVU_24260</name>
</gene>
<evidence type="ECO:0000256" key="1">
    <source>
        <dbReference type="SAM" id="Phobius"/>
    </source>
</evidence>
<sequence>MRPGSVLSEALRNLAAGATRAAVFGLSLFAVTAGLAFVDTRYVVGLERQAAEFVATGASVRTLLAENMTDGQSCERLTESPAIRSSGALREADALELSAMPADPLPVYEVTPGLARLLGVEGTASEGVWLPVPLAESLGVRAGERLATGSGPMTVAGTYDYPDDGRDRRLGHAVLVPRVPAATFDECWAEVWPVSESADALIYAAADVVPDATTTITIGQLNTARGADFDATAQFAARPTRHAAAGCAVVGFALGFVAVRLRRLEIAGALHVGVGRGALLAQVAIETGAWALGALAMAVGALACAAGIGNPADTAEVFAIGLRGPAAAALTALLGAAGALLLIREKHLFRYFKGR</sequence>
<organism evidence="2 3">
    <name type="scientific">Nocardiopsis sediminis</name>
    <dbReference type="NCBI Taxonomy" id="1778267"/>
    <lineage>
        <taxon>Bacteria</taxon>
        <taxon>Bacillati</taxon>
        <taxon>Actinomycetota</taxon>
        <taxon>Actinomycetes</taxon>
        <taxon>Streptosporangiales</taxon>
        <taxon>Nocardiopsidaceae</taxon>
        <taxon>Nocardiopsis</taxon>
    </lineage>
</organism>
<feature type="transmembrane region" description="Helical" evidence="1">
    <location>
        <begin position="320"/>
        <end position="343"/>
    </location>
</feature>
<evidence type="ECO:0000313" key="3">
    <source>
        <dbReference type="Proteomes" id="UP001595847"/>
    </source>
</evidence>
<proteinExistence type="predicted"/>
<dbReference type="EMBL" id="JBHSBH010000015">
    <property type="protein sequence ID" value="MFC3999054.1"/>
    <property type="molecule type" value="Genomic_DNA"/>
</dbReference>
<name>A0ABV8FSC3_9ACTN</name>
<protein>
    <recommendedName>
        <fullName evidence="4">ABC transporter permease</fullName>
    </recommendedName>
</protein>
<evidence type="ECO:0000313" key="2">
    <source>
        <dbReference type="EMBL" id="MFC3999054.1"/>
    </source>
</evidence>
<feature type="transmembrane region" description="Helical" evidence="1">
    <location>
        <begin position="289"/>
        <end position="308"/>
    </location>
</feature>
<dbReference type="Proteomes" id="UP001595847">
    <property type="component" value="Unassembled WGS sequence"/>
</dbReference>
<keyword evidence="1" id="KW-1133">Transmembrane helix</keyword>
<reference evidence="3" key="1">
    <citation type="journal article" date="2019" name="Int. J. Syst. Evol. Microbiol.">
        <title>The Global Catalogue of Microorganisms (GCM) 10K type strain sequencing project: providing services to taxonomists for standard genome sequencing and annotation.</title>
        <authorList>
            <consortium name="The Broad Institute Genomics Platform"/>
            <consortium name="The Broad Institute Genome Sequencing Center for Infectious Disease"/>
            <person name="Wu L."/>
            <person name="Ma J."/>
        </authorList>
    </citation>
    <scope>NUCLEOTIDE SEQUENCE [LARGE SCALE GENOMIC DNA]</scope>
    <source>
        <strain evidence="3">TBRC 1826</strain>
    </source>
</reference>
<accession>A0ABV8FSC3</accession>
<comment type="caution">
    <text evidence="2">The sequence shown here is derived from an EMBL/GenBank/DDBJ whole genome shotgun (WGS) entry which is preliminary data.</text>
</comment>
<keyword evidence="1" id="KW-0812">Transmembrane</keyword>
<feature type="transmembrane region" description="Helical" evidence="1">
    <location>
        <begin position="20"/>
        <end position="38"/>
    </location>
</feature>